<gene>
    <name evidence="2" type="ORF">N7476_002116</name>
</gene>
<comment type="caution">
    <text evidence="2">The sequence shown here is derived from an EMBL/GenBank/DDBJ whole genome shotgun (WGS) entry which is preliminary data.</text>
</comment>
<feature type="compositionally biased region" description="Acidic residues" evidence="1">
    <location>
        <begin position="64"/>
        <end position="73"/>
    </location>
</feature>
<sequence length="118" mass="12559">MDQGNSPSRDVAVQTTPIETGVDSFAQTDETPLGVVLRDVRIDTLLPRLARLLDARLASLTLGDGEEGEEDEDGSRVHAALHWLADSGPDSSDDDNNDDYDDDVEGDAPGLTNGHSGQ</sequence>
<reference evidence="2" key="1">
    <citation type="submission" date="2022-12" db="EMBL/GenBank/DDBJ databases">
        <authorList>
            <person name="Petersen C."/>
        </authorList>
    </citation>
    <scope>NUCLEOTIDE SEQUENCE</scope>
    <source>
        <strain evidence="2">IBT 21472</strain>
    </source>
</reference>
<evidence type="ECO:0000313" key="2">
    <source>
        <dbReference type="EMBL" id="KAJ5323516.1"/>
    </source>
</evidence>
<evidence type="ECO:0000313" key="3">
    <source>
        <dbReference type="Proteomes" id="UP001147746"/>
    </source>
</evidence>
<keyword evidence="3" id="KW-1185">Reference proteome</keyword>
<dbReference type="EMBL" id="JAPZBO010000002">
    <property type="protein sequence ID" value="KAJ5323516.1"/>
    <property type="molecule type" value="Genomic_DNA"/>
</dbReference>
<feature type="compositionally biased region" description="Polar residues" evidence="1">
    <location>
        <begin position="1"/>
        <end position="18"/>
    </location>
</feature>
<proteinExistence type="predicted"/>
<protein>
    <submittedName>
        <fullName evidence="2">Uncharacterized protein</fullName>
    </submittedName>
</protein>
<accession>A0A9W9Q2S7</accession>
<evidence type="ECO:0000256" key="1">
    <source>
        <dbReference type="SAM" id="MobiDB-lite"/>
    </source>
</evidence>
<dbReference type="AlphaFoldDB" id="A0A9W9Q2S7"/>
<name>A0A9W9Q2S7_9EURO</name>
<feature type="compositionally biased region" description="Acidic residues" evidence="1">
    <location>
        <begin position="91"/>
        <end position="106"/>
    </location>
</feature>
<feature type="region of interest" description="Disordered" evidence="1">
    <location>
        <begin position="1"/>
        <end position="30"/>
    </location>
</feature>
<dbReference type="Proteomes" id="UP001147746">
    <property type="component" value="Unassembled WGS sequence"/>
</dbReference>
<organism evidence="2 3">
    <name type="scientific">Penicillium atrosanguineum</name>
    <dbReference type="NCBI Taxonomy" id="1132637"/>
    <lineage>
        <taxon>Eukaryota</taxon>
        <taxon>Fungi</taxon>
        <taxon>Dikarya</taxon>
        <taxon>Ascomycota</taxon>
        <taxon>Pezizomycotina</taxon>
        <taxon>Eurotiomycetes</taxon>
        <taxon>Eurotiomycetidae</taxon>
        <taxon>Eurotiales</taxon>
        <taxon>Aspergillaceae</taxon>
        <taxon>Penicillium</taxon>
    </lineage>
</organism>
<dbReference type="OrthoDB" id="10585744at2759"/>
<reference evidence="2" key="2">
    <citation type="journal article" date="2023" name="IMA Fungus">
        <title>Comparative genomic study of the Penicillium genus elucidates a diverse pangenome and 15 lateral gene transfer events.</title>
        <authorList>
            <person name="Petersen C."/>
            <person name="Sorensen T."/>
            <person name="Nielsen M.R."/>
            <person name="Sondergaard T.E."/>
            <person name="Sorensen J.L."/>
            <person name="Fitzpatrick D.A."/>
            <person name="Frisvad J.C."/>
            <person name="Nielsen K.L."/>
        </authorList>
    </citation>
    <scope>NUCLEOTIDE SEQUENCE</scope>
    <source>
        <strain evidence="2">IBT 21472</strain>
    </source>
</reference>
<feature type="region of interest" description="Disordered" evidence="1">
    <location>
        <begin position="61"/>
        <end position="118"/>
    </location>
</feature>